<dbReference type="EMBL" id="FOUY01000002">
    <property type="protein sequence ID" value="SFM76446.1"/>
    <property type="molecule type" value="Genomic_DNA"/>
</dbReference>
<evidence type="ECO:0000259" key="2">
    <source>
        <dbReference type="PROSITE" id="PS50801"/>
    </source>
</evidence>
<dbReference type="STRING" id="260086.SAMN05216207_1002308"/>
<feature type="region of interest" description="Disordered" evidence="1">
    <location>
        <begin position="95"/>
        <end position="131"/>
    </location>
</feature>
<proteinExistence type="predicted"/>
<sequence>MAVTLTQDASGVAVVDVAGEIDLSTCAEFGATLHRAVDASPCHVAVVDLDLVEFLAACGLAVLIETHRHAGRLGGRLQLVVHAAAPAVRSLRFLPPGGPDVEVTPAGPRVVHEARPAPPGGPGHVPERPPP</sequence>
<dbReference type="AlphaFoldDB" id="A0A1I4TIA2"/>
<feature type="domain" description="STAS" evidence="2">
    <location>
        <begin position="2"/>
        <end position="80"/>
    </location>
</feature>
<dbReference type="GO" id="GO:0043856">
    <property type="term" value="F:anti-sigma factor antagonist activity"/>
    <property type="evidence" value="ECO:0007669"/>
    <property type="project" value="TreeGrafter"/>
</dbReference>
<dbReference type="InterPro" id="IPR036513">
    <property type="entry name" value="STAS_dom_sf"/>
</dbReference>
<protein>
    <submittedName>
        <fullName evidence="3">Anti-anti-sigma factor</fullName>
    </submittedName>
</protein>
<gene>
    <name evidence="3" type="ORF">SAMN05216207_1002308</name>
</gene>
<dbReference type="PANTHER" id="PTHR33495">
    <property type="entry name" value="ANTI-SIGMA FACTOR ANTAGONIST TM_1081-RELATED-RELATED"/>
    <property type="match status" value="1"/>
</dbReference>
<dbReference type="SUPFAM" id="SSF52091">
    <property type="entry name" value="SpoIIaa-like"/>
    <property type="match status" value="1"/>
</dbReference>
<dbReference type="PANTHER" id="PTHR33495:SF2">
    <property type="entry name" value="ANTI-SIGMA FACTOR ANTAGONIST TM_1081-RELATED"/>
    <property type="match status" value="1"/>
</dbReference>
<dbReference type="CDD" id="cd07043">
    <property type="entry name" value="STAS_anti-anti-sigma_factors"/>
    <property type="match status" value="1"/>
</dbReference>
<dbReference type="Proteomes" id="UP000199614">
    <property type="component" value="Unassembled WGS sequence"/>
</dbReference>
<evidence type="ECO:0000313" key="3">
    <source>
        <dbReference type="EMBL" id="SFM76446.1"/>
    </source>
</evidence>
<dbReference type="Pfam" id="PF01740">
    <property type="entry name" value="STAS"/>
    <property type="match status" value="1"/>
</dbReference>
<dbReference type="RefSeq" id="WP_177238247.1">
    <property type="nucleotide sequence ID" value="NZ_FOUY01000002.1"/>
</dbReference>
<keyword evidence="4" id="KW-1185">Reference proteome</keyword>
<reference evidence="3 4" key="1">
    <citation type="submission" date="2016-10" db="EMBL/GenBank/DDBJ databases">
        <authorList>
            <person name="de Groot N.N."/>
        </authorList>
    </citation>
    <scope>NUCLEOTIDE SEQUENCE [LARGE SCALE GENOMIC DNA]</scope>
    <source>
        <strain evidence="3 4">CGMCC 4.1877</strain>
    </source>
</reference>
<evidence type="ECO:0000256" key="1">
    <source>
        <dbReference type="SAM" id="MobiDB-lite"/>
    </source>
</evidence>
<evidence type="ECO:0000313" key="4">
    <source>
        <dbReference type="Proteomes" id="UP000199614"/>
    </source>
</evidence>
<dbReference type="Gene3D" id="3.30.750.24">
    <property type="entry name" value="STAS domain"/>
    <property type="match status" value="1"/>
</dbReference>
<dbReference type="PROSITE" id="PS50801">
    <property type="entry name" value="STAS"/>
    <property type="match status" value="1"/>
</dbReference>
<dbReference type="InterPro" id="IPR002645">
    <property type="entry name" value="STAS_dom"/>
</dbReference>
<organism evidence="3 4">
    <name type="scientific">Pseudonocardia ammonioxydans</name>
    <dbReference type="NCBI Taxonomy" id="260086"/>
    <lineage>
        <taxon>Bacteria</taxon>
        <taxon>Bacillati</taxon>
        <taxon>Actinomycetota</taxon>
        <taxon>Actinomycetes</taxon>
        <taxon>Pseudonocardiales</taxon>
        <taxon>Pseudonocardiaceae</taxon>
        <taxon>Pseudonocardia</taxon>
    </lineage>
</organism>
<name>A0A1I4TIA2_PSUAM</name>
<accession>A0A1I4TIA2</accession>